<keyword evidence="3" id="KW-1185">Reference proteome</keyword>
<proteinExistence type="predicted"/>
<dbReference type="EMBL" id="JABANO010004862">
    <property type="protein sequence ID" value="KAF4754486.1"/>
    <property type="molecule type" value="Genomic_DNA"/>
</dbReference>
<dbReference type="InterPro" id="IPR045111">
    <property type="entry name" value="Vps41/Vps8"/>
</dbReference>
<dbReference type="AlphaFoldDB" id="A0A7J6UBA9"/>
<feature type="region of interest" description="Disordered" evidence="1">
    <location>
        <begin position="349"/>
        <end position="379"/>
    </location>
</feature>
<protein>
    <submittedName>
        <fullName evidence="2">Vacuolar protein sorting-associated protein 41</fullName>
    </submittedName>
</protein>
<name>A0A7J6UBA9_PEROL</name>
<evidence type="ECO:0000313" key="3">
    <source>
        <dbReference type="Proteomes" id="UP000553632"/>
    </source>
</evidence>
<dbReference type="GO" id="GO:0005770">
    <property type="term" value="C:late endosome"/>
    <property type="evidence" value="ECO:0007669"/>
    <property type="project" value="TreeGrafter"/>
</dbReference>
<organism evidence="2 3">
    <name type="scientific">Perkinsus olseni</name>
    <name type="common">Perkinsus atlanticus</name>
    <dbReference type="NCBI Taxonomy" id="32597"/>
    <lineage>
        <taxon>Eukaryota</taxon>
        <taxon>Sar</taxon>
        <taxon>Alveolata</taxon>
        <taxon>Perkinsozoa</taxon>
        <taxon>Perkinsea</taxon>
        <taxon>Perkinsida</taxon>
        <taxon>Perkinsidae</taxon>
        <taxon>Perkinsus</taxon>
    </lineage>
</organism>
<feature type="non-terminal residue" evidence="2">
    <location>
        <position position="1"/>
    </location>
</feature>
<dbReference type="Pfam" id="PF23556">
    <property type="entry name" value="TPR_Vps41"/>
    <property type="match status" value="1"/>
</dbReference>
<dbReference type="PANTHER" id="PTHR12616:SF1">
    <property type="entry name" value="VACUOLAR PROTEIN SORTING-ASSOCIATED PROTEIN 41 HOMOLOG"/>
    <property type="match status" value="1"/>
</dbReference>
<gene>
    <name evidence="2" type="primary">VPS41</name>
    <name evidence="2" type="ORF">FOZ63_028475</name>
</gene>
<comment type="caution">
    <text evidence="2">The sequence shown here is derived from an EMBL/GenBank/DDBJ whole genome shotgun (WGS) entry which is preliminary data.</text>
</comment>
<feature type="non-terminal residue" evidence="2">
    <location>
        <position position="519"/>
    </location>
</feature>
<dbReference type="GO" id="GO:0009267">
    <property type="term" value="P:cellular response to starvation"/>
    <property type="evidence" value="ECO:0007669"/>
    <property type="project" value="TreeGrafter"/>
</dbReference>
<dbReference type="GO" id="GO:0016236">
    <property type="term" value="P:macroautophagy"/>
    <property type="evidence" value="ECO:0007669"/>
    <property type="project" value="TreeGrafter"/>
</dbReference>
<accession>A0A7J6UBA9</accession>
<sequence>LSDSIDSHAAALSAQISWLTEELIALSWGPVVRVCRLMATRVDSPGRTGKGTVVRYGQVIGAFSFTSDITVTGIGLFDKGDGIPNDSDDFTSSTQLSILTCPVEGIKLAQDTSSPGDLSDSLVHHVVNLKGEASFSDRVPISASDVKARWILPSETGLAFSPPNSSSEKALTRSRQTLAFVTTPVEFVMVTRRSLLDHAMWLIAKRKFEEAVQVASAMDSTEAVGTILSSAMQPLLSDKEYHRAATLTSLIDSEKHGSIWTSIASEFESHNALQYLVGYLPIDVKIAEESGLLDGEIYDKTITSVILHQPSRLLPLLQRWPRELYSETRLVKLIGEVIPEYWTVNWSMKHSPPPEETGTSAEDGGEEVEGESYDDVMKVDPSREREHYVPLLLALRYLYTRSSDLGNLLAVDLRLGDTAAIFNIISDSSKLQSSTAVRQWVARHMLTLFRTNPLATCAVLSDNMALFPVGSVVATLDGESRLLHCYLKYLLITKGQPAVCMPYLNRMVDLFLEYEPEGL</sequence>
<dbReference type="GO" id="GO:0034058">
    <property type="term" value="P:endosomal vesicle fusion"/>
    <property type="evidence" value="ECO:0007669"/>
    <property type="project" value="TreeGrafter"/>
</dbReference>
<reference evidence="2 3" key="1">
    <citation type="submission" date="2020-04" db="EMBL/GenBank/DDBJ databases">
        <title>Perkinsus olseni comparative genomics.</title>
        <authorList>
            <person name="Bogema D.R."/>
        </authorList>
    </citation>
    <scope>NUCLEOTIDE SEQUENCE [LARGE SCALE GENOMIC DNA]</scope>
    <source>
        <strain evidence="2 3">ATCC PRA-207</strain>
    </source>
</reference>
<evidence type="ECO:0000313" key="2">
    <source>
        <dbReference type="EMBL" id="KAF4754486.1"/>
    </source>
</evidence>
<dbReference type="GO" id="GO:0006623">
    <property type="term" value="P:protein targeting to vacuole"/>
    <property type="evidence" value="ECO:0007669"/>
    <property type="project" value="InterPro"/>
</dbReference>
<feature type="compositionally biased region" description="Acidic residues" evidence="1">
    <location>
        <begin position="363"/>
        <end position="374"/>
    </location>
</feature>
<dbReference type="GO" id="GO:0030897">
    <property type="term" value="C:HOPS complex"/>
    <property type="evidence" value="ECO:0007669"/>
    <property type="project" value="TreeGrafter"/>
</dbReference>
<evidence type="ECO:0000256" key="1">
    <source>
        <dbReference type="SAM" id="MobiDB-lite"/>
    </source>
</evidence>
<dbReference type="Proteomes" id="UP000553632">
    <property type="component" value="Unassembled WGS sequence"/>
</dbReference>
<dbReference type="PANTHER" id="PTHR12616">
    <property type="entry name" value="VACUOLAR PROTEIN SORTING VPS41"/>
    <property type="match status" value="1"/>
</dbReference>